<dbReference type="HOGENOM" id="CLU_1388155_0_0_9"/>
<dbReference type="OrthoDB" id="9804799at2"/>
<evidence type="ECO:0000313" key="2">
    <source>
        <dbReference type="EMBL" id="ABX41548.1"/>
    </source>
</evidence>
<gene>
    <name evidence="2" type="ordered locus">Cphy_1170</name>
</gene>
<protein>
    <submittedName>
        <fullName evidence="2">Uncharacterized protein</fullName>
    </submittedName>
</protein>
<proteinExistence type="predicted"/>
<evidence type="ECO:0000313" key="3">
    <source>
        <dbReference type="Proteomes" id="UP000000370"/>
    </source>
</evidence>
<accession>A9KN49</accession>
<dbReference type="RefSeq" id="WP_012199196.1">
    <property type="nucleotide sequence ID" value="NC_010001.1"/>
</dbReference>
<keyword evidence="1" id="KW-0812">Transmembrane</keyword>
<reference evidence="3" key="1">
    <citation type="submission" date="2007-11" db="EMBL/GenBank/DDBJ databases">
        <title>Complete genome sequence of Clostridium phytofermentans ISDg.</title>
        <authorList>
            <person name="Leschine S.B."/>
            <person name="Warnick T.A."/>
            <person name="Blanchard J.L."/>
            <person name="Schnell D.J."/>
            <person name="Petit E.L."/>
            <person name="LaTouf W.G."/>
            <person name="Copeland A."/>
            <person name="Lucas S."/>
            <person name="Lapidus A."/>
            <person name="Barry K."/>
            <person name="Glavina del Rio T."/>
            <person name="Dalin E."/>
            <person name="Tice H."/>
            <person name="Pitluck S."/>
            <person name="Kiss H."/>
            <person name="Brettin T."/>
            <person name="Bruce D."/>
            <person name="Detter J.C."/>
            <person name="Han C."/>
            <person name="Kuske C."/>
            <person name="Schmutz J."/>
            <person name="Larimer F."/>
            <person name="Land M."/>
            <person name="Hauser L."/>
            <person name="Kyrpides N."/>
            <person name="Kim E.A."/>
            <person name="Richardson P."/>
        </authorList>
    </citation>
    <scope>NUCLEOTIDE SEQUENCE [LARGE SCALE GENOMIC DNA]</scope>
    <source>
        <strain evidence="3">ATCC 700394 / DSM 18823 / ISDg</strain>
    </source>
</reference>
<evidence type="ECO:0000256" key="1">
    <source>
        <dbReference type="SAM" id="Phobius"/>
    </source>
</evidence>
<feature type="transmembrane region" description="Helical" evidence="1">
    <location>
        <begin position="18"/>
        <end position="38"/>
    </location>
</feature>
<keyword evidence="1" id="KW-1133">Transmembrane helix</keyword>
<organism evidence="2 3">
    <name type="scientific">Lachnoclostridium phytofermentans (strain ATCC 700394 / DSM 18823 / ISDg)</name>
    <name type="common">Clostridium phytofermentans</name>
    <dbReference type="NCBI Taxonomy" id="357809"/>
    <lineage>
        <taxon>Bacteria</taxon>
        <taxon>Bacillati</taxon>
        <taxon>Bacillota</taxon>
        <taxon>Clostridia</taxon>
        <taxon>Lachnospirales</taxon>
        <taxon>Lachnospiraceae</taxon>
    </lineage>
</organism>
<dbReference type="EMBL" id="CP000885">
    <property type="protein sequence ID" value="ABX41548.1"/>
    <property type="molecule type" value="Genomic_DNA"/>
</dbReference>
<dbReference type="AlphaFoldDB" id="A9KN49"/>
<dbReference type="Proteomes" id="UP000000370">
    <property type="component" value="Chromosome"/>
</dbReference>
<sequence>MEKRLDLILDERKQRKRFLFRTIITWTLLLCLLLFLILKGNTLIAGGDLNKIHPLVEGEYSFEKCLYMHPLSSYCPSETTGQLYVIGEDYFQILEEKTHKEEKLFSGITWQVKEVDEEEWNKLFKFKDIYNGDIYNINHFSIRLQYDIEEGLSIYQMDDEIWLARISDKMLWSLYKLKLDNPSAFLNPVQKPLINV</sequence>
<dbReference type="KEGG" id="cpy:Cphy_1170"/>
<keyword evidence="1" id="KW-0472">Membrane</keyword>
<keyword evidence="3" id="KW-1185">Reference proteome</keyword>
<name>A9KN49_LACP7</name>